<name>A0A819YDB9_9BILA</name>
<dbReference type="EMBL" id="CAJOAX010014804">
    <property type="protein sequence ID" value="CAF4147962.1"/>
    <property type="molecule type" value="Genomic_DNA"/>
</dbReference>
<dbReference type="Proteomes" id="UP000663823">
    <property type="component" value="Unassembled WGS sequence"/>
</dbReference>
<evidence type="ECO:0000313" key="1">
    <source>
        <dbReference type="EMBL" id="CAF4147962.1"/>
    </source>
</evidence>
<evidence type="ECO:0000313" key="2">
    <source>
        <dbReference type="Proteomes" id="UP000663823"/>
    </source>
</evidence>
<protein>
    <submittedName>
        <fullName evidence="1">Uncharacterized protein</fullName>
    </submittedName>
</protein>
<proteinExistence type="predicted"/>
<organism evidence="1 2">
    <name type="scientific">Rotaria sordida</name>
    <dbReference type="NCBI Taxonomy" id="392033"/>
    <lineage>
        <taxon>Eukaryota</taxon>
        <taxon>Metazoa</taxon>
        <taxon>Spiralia</taxon>
        <taxon>Gnathifera</taxon>
        <taxon>Rotifera</taxon>
        <taxon>Eurotatoria</taxon>
        <taxon>Bdelloidea</taxon>
        <taxon>Philodinida</taxon>
        <taxon>Philodinidae</taxon>
        <taxon>Rotaria</taxon>
    </lineage>
</organism>
<reference evidence="1" key="1">
    <citation type="submission" date="2021-02" db="EMBL/GenBank/DDBJ databases">
        <authorList>
            <person name="Nowell W R."/>
        </authorList>
    </citation>
    <scope>NUCLEOTIDE SEQUENCE</scope>
</reference>
<comment type="caution">
    <text evidence="1">The sequence shown here is derived from an EMBL/GenBank/DDBJ whole genome shotgun (WGS) entry which is preliminary data.</text>
</comment>
<feature type="non-terminal residue" evidence="1">
    <location>
        <position position="1"/>
    </location>
</feature>
<gene>
    <name evidence="1" type="ORF">OTI717_LOCUS36077</name>
</gene>
<dbReference type="AlphaFoldDB" id="A0A819YDB9"/>
<accession>A0A819YDB9</accession>
<sequence length="22" mass="2590">RLKLIHTGGDQALLRICKNRHF</sequence>